<gene>
    <name evidence="2" type="ORF">C0Q70_08212</name>
</gene>
<feature type="compositionally biased region" description="Pro residues" evidence="1">
    <location>
        <begin position="71"/>
        <end position="80"/>
    </location>
</feature>
<comment type="caution">
    <text evidence="2">The sequence shown here is derived from an EMBL/GenBank/DDBJ whole genome shotgun (WGS) entry which is preliminary data.</text>
</comment>
<feature type="region of interest" description="Disordered" evidence="1">
    <location>
        <begin position="1"/>
        <end position="41"/>
    </location>
</feature>
<sequence>MCIRETDSQAISTGLERTSHTYRERERRRRQGRGLARLPEEPPRKIFKVSWMRSSGGGCHLLVTRRKPRPSNTPPHPIHPFPYKRINVVIALVEALGRCVSGTLPAGGTRRARGPSAGRRLTC</sequence>
<proteinExistence type="predicted"/>
<dbReference type="AlphaFoldDB" id="A0A2T7PH70"/>
<evidence type="ECO:0000313" key="2">
    <source>
        <dbReference type="EMBL" id="PVD32766.1"/>
    </source>
</evidence>
<feature type="region of interest" description="Disordered" evidence="1">
    <location>
        <begin position="60"/>
        <end position="80"/>
    </location>
</feature>
<evidence type="ECO:0000313" key="3">
    <source>
        <dbReference type="Proteomes" id="UP000245119"/>
    </source>
</evidence>
<dbReference type="EMBL" id="PZQS01000004">
    <property type="protein sequence ID" value="PVD32766.1"/>
    <property type="molecule type" value="Genomic_DNA"/>
</dbReference>
<evidence type="ECO:0000256" key="1">
    <source>
        <dbReference type="SAM" id="MobiDB-lite"/>
    </source>
</evidence>
<name>A0A2T7PH70_POMCA</name>
<accession>A0A2T7PH70</accession>
<reference evidence="2 3" key="1">
    <citation type="submission" date="2018-04" db="EMBL/GenBank/DDBJ databases">
        <title>The genome of golden apple snail Pomacea canaliculata provides insight into stress tolerance and invasive adaptation.</title>
        <authorList>
            <person name="Liu C."/>
            <person name="Liu B."/>
            <person name="Ren Y."/>
            <person name="Zhang Y."/>
            <person name="Wang H."/>
            <person name="Li S."/>
            <person name="Jiang F."/>
            <person name="Yin L."/>
            <person name="Zhang G."/>
            <person name="Qian W."/>
            <person name="Fan W."/>
        </authorList>
    </citation>
    <scope>NUCLEOTIDE SEQUENCE [LARGE SCALE GENOMIC DNA]</scope>
    <source>
        <strain evidence="2">SZHN2017</strain>
        <tissue evidence="2">Muscle</tissue>
    </source>
</reference>
<dbReference type="Proteomes" id="UP000245119">
    <property type="component" value="Linkage Group LG4"/>
</dbReference>
<feature type="region of interest" description="Disordered" evidence="1">
    <location>
        <begin position="103"/>
        <end position="123"/>
    </location>
</feature>
<keyword evidence="3" id="KW-1185">Reference proteome</keyword>
<protein>
    <submittedName>
        <fullName evidence="2">Uncharacterized protein</fullName>
    </submittedName>
</protein>
<organism evidence="2 3">
    <name type="scientific">Pomacea canaliculata</name>
    <name type="common">Golden apple snail</name>
    <dbReference type="NCBI Taxonomy" id="400727"/>
    <lineage>
        <taxon>Eukaryota</taxon>
        <taxon>Metazoa</taxon>
        <taxon>Spiralia</taxon>
        <taxon>Lophotrochozoa</taxon>
        <taxon>Mollusca</taxon>
        <taxon>Gastropoda</taxon>
        <taxon>Caenogastropoda</taxon>
        <taxon>Architaenioglossa</taxon>
        <taxon>Ampullarioidea</taxon>
        <taxon>Ampullariidae</taxon>
        <taxon>Pomacea</taxon>
    </lineage>
</organism>